<accession>A0A2M9FXR1</accession>
<evidence type="ECO:0000256" key="3">
    <source>
        <dbReference type="ARBA" id="ARBA00007870"/>
    </source>
</evidence>
<evidence type="ECO:0000256" key="11">
    <source>
        <dbReference type="RuleBase" id="RU362068"/>
    </source>
</evidence>
<comment type="pathway">
    <text evidence="2 11">Cofactor biosynthesis; (R)-pantothenate biosynthesis; (R)-pantoate from 3-methyl-2-oxobutanoate: step 2/2.</text>
</comment>
<evidence type="ECO:0000256" key="10">
    <source>
        <dbReference type="ARBA" id="ARBA00048793"/>
    </source>
</evidence>
<protein>
    <recommendedName>
        <fullName evidence="5 11">2-dehydropantoate 2-reductase</fullName>
        <ecNumber evidence="4 11">1.1.1.169</ecNumber>
    </recommendedName>
    <alternativeName>
        <fullName evidence="9 11">Ketopantoate reductase</fullName>
    </alternativeName>
</protein>
<keyword evidence="8 11" id="KW-0560">Oxidoreductase</keyword>
<proteinExistence type="inferred from homology"/>
<dbReference type="Gene3D" id="3.40.50.720">
    <property type="entry name" value="NAD(P)-binding Rossmann-like Domain"/>
    <property type="match status" value="1"/>
</dbReference>
<comment type="catalytic activity">
    <reaction evidence="10 11">
        <text>(R)-pantoate + NADP(+) = 2-dehydropantoate + NADPH + H(+)</text>
        <dbReference type="Rhea" id="RHEA:16233"/>
        <dbReference type="ChEBI" id="CHEBI:11561"/>
        <dbReference type="ChEBI" id="CHEBI:15378"/>
        <dbReference type="ChEBI" id="CHEBI:15980"/>
        <dbReference type="ChEBI" id="CHEBI:57783"/>
        <dbReference type="ChEBI" id="CHEBI:58349"/>
        <dbReference type="EC" id="1.1.1.169"/>
    </reaction>
</comment>
<dbReference type="InterPro" id="IPR051402">
    <property type="entry name" value="KPR-Related"/>
</dbReference>
<evidence type="ECO:0000313" key="14">
    <source>
        <dbReference type="EMBL" id="PJK28240.1"/>
    </source>
</evidence>
<dbReference type="PANTHER" id="PTHR21708:SF26">
    <property type="entry name" value="2-DEHYDROPANTOATE 2-REDUCTASE"/>
    <property type="match status" value="1"/>
</dbReference>
<evidence type="ECO:0000259" key="13">
    <source>
        <dbReference type="Pfam" id="PF08546"/>
    </source>
</evidence>
<evidence type="ECO:0000256" key="2">
    <source>
        <dbReference type="ARBA" id="ARBA00004994"/>
    </source>
</evidence>
<dbReference type="RefSeq" id="WP_109794688.1">
    <property type="nucleotide sequence ID" value="NZ_PHIG01000047.1"/>
</dbReference>
<keyword evidence="7 11" id="KW-0521">NADP</keyword>
<comment type="similarity">
    <text evidence="3 11">Belongs to the ketopantoate reductase family.</text>
</comment>
<evidence type="ECO:0000256" key="7">
    <source>
        <dbReference type="ARBA" id="ARBA00022857"/>
    </source>
</evidence>
<evidence type="ECO:0000256" key="8">
    <source>
        <dbReference type="ARBA" id="ARBA00023002"/>
    </source>
</evidence>
<evidence type="ECO:0000256" key="4">
    <source>
        <dbReference type="ARBA" id="ARBA00013014"/>
    </source>
</evidence>
<dbReference type="OrthoDB" id="247668at2"/>
<name>A0A2M9FXR1_9PROT</name>
<dbReference type="NCBIfam" id="TIGR00745">
    <property type="entry name" value="apbA_panE"/>
    <property type="match status" value="1"/>
</dbReference>
<organism evidence="14 15">
    <name type="scientific">Minwuia thermotolerans</name>
    <dbReference type="NCBI Taxonomy" id="2056226"/>
    <lineage>
        <taxon>Bacteria</taxon>
        <taxon>Pseudomonadati</taxon>
        <taxon>Pseudomonadota</taxon>
        <taxon>Alphaproteobacteria</taxon>
        <taxon>Minwuiales</taxon>
        <taxon>Minwuiaceae</taxon>
        <taxon>Minwuia</taxon>
    </lineage>
</organism>
<dbReference type="FunFam" id="3.40.50.720:FF:000307">
    <property type="entry name" value="2-dehydropantoate 2-reductase"/>
    <property type="match status" value="1"/>
</dbReference>
<dbReference type="AlphaFoldDB" id="A0A2M9FXR1"/>
<keyword evidence="15" id="KW-1185">Reference proteome</keyword>
<dbReference type="NCBIfam" id="NF005091">
    <property type="entry name" value="PRK06522.2-2"/>
    <property type="match status" value="1"/>
</dbReference>
<evidence type="ECO:0000256" key="1">
    <source>
        <dbReference type="ARBA" id="ARBA00002919"/>
    </source>
</evidence>
<dbReference type="Proteomes" id="UP000229498">
    <property type="component" value="Unassembled WGS sequence"/>
</dbReference>
<dbReference type="InterPro" id="IPR013328">
    <property type="entry name" value="6PGD_dom2"/>
</dbReference>
<evidence type="ECO:0000259" key="12">
    <source>
        <dbReference type="Pfam" id="PF02558"/>
    </source>
</evidence>
<dbReference type="InterPro" id="IPR008927">
    <property type="entry name" value="6-PGluconate_DH-like_C_sf"/>
</dbReference>
<comment type="function">
    <text evidence="1 11">Catalyzes the NADPH-dependent reduction of ketopantoate into pantoic acid.</text>
</comment>
<dbReference type="InterPro" id="IPR003710">
    <property type="entry name" value="ApbA"/>
</dbReference>
<dbReference type="Pfam" id="PF08546">
    <property type="entry name" value="ApbA_C"/>
    <property type="match status" value="1"/>
</dbReference>
<evidence type="ECO:0000256" key="5">
    <source>
        <dbReference type="ARBA" id="ARBA00019465"/>
    </source>
</evidence>
<dbReference type="Pfam" id="PF02558">
    <property type="entry name" value="ApbA"/>
    <property type="match status" value="1"/>
</dbReference>
<dbReference type="EC" id="1.1.1.169" evidence="4 11"/>
<gene>
    <name evidence="14" type="ORF">CVT23_17865</name>
</gene>
<dbReference type="PANTHER" id="PTHR21708">
    <property type="entry name" value="PROBABLE 2-DEHYDROPANTOATE 2-REDUCTASE"/>
    <property type="match status" value="1"/>
</dbReference>
<dbReference type="InterPro" id="IPR013332">
    <property type="entry name" value="KPR_N"/>
</dbReference>
<evidence type="ECO:0000256" key="9">
    <source>
        <dbReference type="ARBA" id="ARBA00032024"/>
    </source>
</evidence>
<keyword evidence="6 11" id="KW-0566">Pantothenate biosynthesis</keyword>
<dbReference type="SUPFAM" id="SSF51735">
    <property type="entry name" value="NAD(P)-binding Rossmann-fold domains"/>
    <property type="match status" value="1"/>
</dbReference>
<feature type="domain" description="Ketopantoate reductase N-terminal" evidence="12">
    <location>
        <begin position="3"/>
        <end position="152"/>
    </location>
</feature>
<dbReference type="InterPro" id="IPR013752">
    <property type="entry name" value="KPA_reductase"/>
</dbReference>
<dbReference type="EMBL" id="PHIG01000047">
    <property type="protein sequence ID" value="PJK28240.1"/>
    <property type="molecule type" value="Genomic_DNA"/>
</dbReference>
<dbReference type="GO" id="GO:0015940">
    <property type="term" value="P:pantothenate biosynthetic process"/>
    <property type="evidence" value="ECO:0007669"/>
    <property type="project" value="UniProtKB-UniPathway"/>
</dbReference>
<evidence type="ECO:0000256" key="6">
    <source>
        <dbReference type="ARBA" id="ARBA00022655"/>
    </source>
</evidence>
<sequence length="309" mass="31879">MKICVMGAGGLGGFFGGWLAAAGEEVSFVARGDHLRAMQANGLTVRSALGDRAVSPVRATDDPGVIGPVDVVLFCVKTYHLEEAAPRCRPLLGPETAVISVLNGVEAPERLGAILGPAHVVPGLTYVPAAIAAPGVIEHKGDAAGLVFGEADGRENPRLLAFRDACRGAGIDARIEKDIMAALWTKLVLWCGTSGVTSFARSPFGAVRSSAEMREMYAALVAEAAAVARARGIALPRSVEADLLARLDAMPAEATSSTHRDLENGRPLELDAGLGAIVRLGREAGVATPMSARVLAALVPFAAGDSSRA</sequence>
<feature type="domain" description="Ketopantoate reductase C-terminal" evidence="13">
    <location>
        <begin position="178"/>
        <end position="298"/>
    </location>
</feature>
<evidence type="ECO:0000313" key="15">
    <source>
        <dbReference type="Proteomes" id="UP000229498"/>
    </source>
</evidence>
<comment type="caution">
    <text evidence="14">The sequence shown here is derived from an EMBL/GenBank/DDBJ whole genome shotgun (WGS) entry which is preliminary data.</text>
</comment>
<dbReference type="InterPro" id="IPR036291">
    <property type="entry name" value="NAD(P)-bd_dom_sf"/>
</dbReference>
<dbReference type="GO" id="GO:0005737">
    <property type="term" value="C:cytoplasm"/>
    <property type="evidence" value="ECO:0007669"/>
    <property type="project" value="TreeGrafter"/>
</dbReference>
<dbReference type="UniPathway" id="UPA00028">
    <property type="reaction ID" value="UER00004"/>
</dbReference>
<reference evidence="14 15" key="1">
    <citation type="submission" date="2017-11" db="EMBL/GenBank/DDBJ databases">
        <title>Draft genome sequence of Rhizobiales bacterium SY3-13.</title>
        <authorList>
            <person name="Sun C."/>
        </authorList>
    </citation>
    <scope>NUCLEOTIDE SEQUENCE [LARGE SCALE GENOMIC DNA]</scope>
    <source>
        <strain evidence="14 15">SY3-13</strain>
    </source>
</reference>
<dbReference type="Gene3D" id="1.10.1040.10">
    <property type="entry name" value="N-(1-d-carboxylethyl)-l-norvaline Dehydrogenase, domain 2"/>
    <property type="match status" value="1"/>
</dbReference>
<dbReference type="SUPFAM" id="SSF48179">
    <property type="entry name" value="6-phosphogluconate dehydrogenase C-terminal domain-like"/>
    <property type="match status" value="1"/>
</dbReference>
<dbReference type="GO" id="GO:0008677">
    <property type="term" value="F:2-dehydropantoate 2-reductase activity"/>
    <property type="evidence" value="ECO:0007669"/>
    <property type="project" value="UniProtKB-EC"/>
</dbReference>